<organism evidence="2 3">
    <name type="scientific">Elsinoe australis</name>
    <dbReference type="NCBI Taxonomy" id="40998"/>
    <lineage>
        <taxon>Eukaryota</taxon>
        <taxon>Fungi</taxon>
        <taxon>Dikarya</taxon>
        <taxon>Ascomycota</taxon>
        <taxon>Pezizomycotina</taxon>
        <taxon>Dothideomycetes</taxon>
        <taxon>Dothideomycetidae</taxon>
        <taxon>Myriangiales</taxon>
        <taxon>Elsinoaceae</taxon>
        <taxon>Elsinoe</taxon>
    </lineage>
</organism>
<sequence>MVQTDVSPSASATPSKDVYKRRSRHKTRHDRYNPKVRTAQPENSASRAKPTKPRRRKHKDTLGPNAEAAPLQHVKPVNVASDRLTLKPSFRSGIFRQGLSSVPAKVEFRTLADLTFREDHFLNKNQSVSQKSSSEPVQAKKKPRTRKHDKKERVLAQEQQLSDYFGPKHDPARIFAIKTPLDSPVQPVPRALQQPINVHDTPRSCQSRIHEDNAESLDREIGQAGFPPTSDHDHRHSKLHLESRYPPRDDYQSFDTRAPRIHLEEHVSSVQGEKILYHAYRSDHGSVTVPVGVAATPPAQRNYAQPSAEPVPEQHPHQNDSMDDGGRNSPRKLLEFSKFYPYKSDTDSDLYNPRLRDHSAHGTAPLCRTGFLAHGNFPGREVYHLPSPLAAFRGYQDRQGLQMASHLSQAVVSAAEDSIHPSINLAPCWNEPYLQTNNLKTYHGQGVPNRLEHRYDEDVGTASLPDGLLEVGNPSLIGDEELEVIAEVEELYGHTDLNNDFDPPGTTHGGNTACSAVEDDRFARFWRPNKLY</sequence>
<comment type="caution">
    <text evidence="2">The sequence shown here is derived from an EMBL/GenBank/DDBJ whole genome shotgun (WGS) entry which is preliminary data.</text>
</comment>
<name>A0A4U7BDY7_9PEZI</name>
<evidence type="ECO:0000313" key="2">
    <source>
        <dbReference type="EMBL" id="TKX27276.1"/>
    </source>
</evidence>
<feature type="compositionally biased region" description="Basic residues" evidence="1">
    <location>
        <begin position="49"/>
        <end position="59"/>
    </location>
</feature>
<evidence type="ECO:0000256" key="1">
    <source>
        <dbReference type="SAM" id="MobiDB-lite"/>
    </source>
</evidence>
<proteinExistence type="predicted"/>
<feature type="region of interest" description="Disordered" evidence="1">
    <location>
        <begin position="301"/>
        <end position="330"/>
    </location>
</feature>
<protein>
    <submittedName>
        <fullName evidence="2">Uncharacterized protein</fullName>
    </submittedName>
</protein>
<accession>A0A4U7BDY7</accession>
<gene>
    <name evidence="2" type="ORF">C1H76_0570</name>
</gene>
<dbReference type="AlphaFoldDB" id="A0A4U7BDY7"/>
<feature type="compositionally biased region" description="Low complexity" evidence="1">
    <location>
        <begin position="125"/>
        <end position="134"/>
    </location>
</feature>
<feature type="compositionally biased region" description="Basic residues" evidence="1">
    <location>
        <begin position="19"/>
        <end position="29"/>
    </location>
</feature>
<dbReference type="Proteomes" id="UP000308133">
    <property type="component" value="Unassembled WGS sequence"/>
</dbReference>
<feature type="region of interest" description="Disordered" evidence="1">
    <location>
        <begin position="226"/>
        <end position="251"/>
    </location>
</feature>
<evidence type="ECO:0000313" key="3">
    <source>
        <dbReference type="Proteomes" id="UP000308133"/>
    </source>
</evidence>
<feature type="compositionally biased region" description="Basic residues" evidence="1">
    <location>
        <begin position="139"/>
        <end position="150"/>
    </location>
</feature>
<feature type="compositionally biased region" description="Basic and acidic residues" evidence="1">
    <location>
        <begin position="230"/>
        <end position="251"/>
    </location>
</feature>
<reference evidence="2 3" key="1">
    <citation type="submission" date="2018-02" db="EMBL/GenBank/DDBJ databases">
        <title>Draft genome sequences of Elsinoe sp., causing black scab on jojoba.</title>
        <authorList>
            <person name="Stodart B."/>
            <person name="Jeffress S."/>
            <person name="Ash G."/>
            <person name="Arun Chinnappa K."/>
        </authorList>
    </citation>
    <scope>NUCLEOTIDE SEQUENCE [LARGE SCALE GENOMIC DNA]</scope>
    <source>
        <strain evidence="2 3">Hillstone_2</strain>
    </source>
</reference>
<feature type="compositionally biased region" description="Basic and acidic residues" evidence="1">
    <location>
        <begin position="312"/>
        <end position="326"/>
    </location>
</feature>
<feature type="region of interest" description="Disordered" evidence="1">
    <location>
        <begin position="1"/>
        <end position="74"/>
    </location>
</feature>
<feature type="compositionally biased region" description="Polar residues" evidence="1">
    <location>
        <begin position="1"/>
        <end position="14"/>
    </location>
</feature>
<dbReference type="EMBL" id="PTQR01000006">
    <property type="protein sequence ID" value="TKX27276.1"/>
    <property type="molecule type" value="Genomic_DNA"/>
</dbReference>
<feature type="region of interest" description="Disordered" evidence="1">
    <location>
        <begin position="125"/>
        <end position="153"/>
    </location>
</feature>